<organism evidence="2 3">
    <name type="scientific">Aquamicrobium terrae</name>
    <dbReference type="NCBI Taxonomy" id="1324945"/>
    <lineage>
        <taxon>Bacteria</taxon>
        <taxon>Pseudomonadati</taxon>
        <taxon>Pseudomonadota</taxon>
        <taxon>Alphaproteobacteria</taxon>
        <taxon>Hyphomicrobiales</taxon>
        <taxon>Phyllobacteriaceae</taxon>
        <taxon>Aquamicrobium</taxon>
    </lineage>
</organism>
<proteinExistence type="predicted"/>
<gene>
    <name evidence="2" type="ORF">ABID37_003492</name>
</gene>
<feature type="transmembrane region" description="Helical" evidence="1">
    <location>
        <begin position="21"/>
        <end position="43"/>
    </location>
</feature>
<accession>A0ABV2N4L6</accession>
<dbReference type="RefSeq" id="WP_354197032.1">
    <property type="nucleotide sequence ID" value="NZ_JBEPML010000012.1"/>
</dbReference>
<name>A0ABV2N4L6_9HYPH</name>
<protein>
    <submittedName>
        <fullName evidence="2">Uncharacterized protein</fullName>
    </submittedName>
</protein>
<dbReference type="Proteomes" id="UP001549076">
    <property type="component" value="Unassembled WGS sequence"/>
</dbReference>
<keyword evidence="1" id="KW-1133">Transmembrane helix</keyword>
<reference evidence="2 3" key="1">
    <citation type="submission" date="2024-06" db="EMBL/GenBank/DDBJ databases">
        <title>Genomic Encyclopedia of Type Strains, Phase IV (KMG-IV): sequencing the most valuable type-strain genomes for metagenomic binning, comparative biology and taxonomic classification.</title>
        <authorList>
            <person name="Goeker M."/>
        </authorList>
    </citation>
    <scope>NUCLEOTIDE SEQUENCE [LARGE SCALE GENOMIC DNA]</scope>
    <source>
        <strain evidence="2 3">DSM 27865</strain>
    </source>
</reference>
<sequence length="61" mass="6846">MTFLECHGISVLAAAVITYPLEWFFCPSLIVISMLVALHYVFLRLLFGCGQSTPAEHDNRC</sequence>
<keyword evidence="1" id="KW-0812">Transmembrane</keyword>
<evidence type="ECO:0000313" key="3">
    <source>
        <dbReference type="Proteomes" id="UP001549076"/>
    </source>
</evidence>
<evidence type="ECO:0000313" key="2">
    <source>
        <dbReference type="EMBL" id="MET3793268.1"/>
    </source>
</evidence>
<comment type="caution">
    <text evidence="2">The sequence shown here is derived from an EMBL/GenBank/DDBJ whole genome shotgun (WGS) entry which is preliminary data.</text>
</comment>
<evidence type="ECO:0000256" key="1">
    <source>
        <dbReference type="SAM" id="Phobius"/>
    </source>
</evidence>
<dbReference type="EMBL" id="JBEPML010000012">
    <property type="protein sequence ID" value="MET3793268.1"/>
    <property type="molecule type" value="Genomic_DNA"/>
</dbReference>
<keyword evidence="3" id="KW-1185">Reference proteome</keyword>
<keyword evidence="1" id="KW-0472">Membrane</keyword>